<accession>A0ABR2JQ94</accession>
<name>A0ABR2JQ94_9EUKA</name>
<comment type="caution">
    <text evidence="3">The sequence shown here is derived from an EMBL/GenBank/DDBJ whole genome shotgun (WGS) entry which is preliminary data.</text>
</comment>
<feature type="coiled-coil region" evidence="1">
    <location>
        <begin position="1718"/>
        <end position="1745"/>
    </location>
</feature>
<reference evidence="3 4" key="1">
    <citation type="submission" date="2024-04" db="EMBL/GenBank/DDBJ databases">
        <title>Tritrichomonas musculus Genome.</title>
        <authorList>
            <person name="Alves-Ferreira E."/>
            <person name="Grigg M."/>
            <person name="Lorenzi H."/>
            <person name="Galac M."/>
        </authorList>
    </citation>
    <scope>NUCLEOTIDE SEQUENCE [LARGE SCALE GENOMIC DNA]</scope>
    <source>
        <strain evidence="3 4">EAF2021</strain>
    </source>
</reference>
<evidence type="ECO:0000256" key="1">
    <source>
        <dbReference type="SAM" id="Coils"/>
    </source>
</evidence>
<protein>
    <submittedName>
        <fullName evidence="3">Uncharacterized protein</fullName>
    </submittedName>
</protein>
<proteinExistence type="predicted"/>
<evidence type="ECO:0000256" key="2">
    <source>
        <dbReference type="SAM" id="MobiDB-lite"/>
    </source>
</evidence>
<feature type="compositionally biased region" description="Low complexity" evidence="2">
    <location>
        <begin position="7"/>
        <end position="20"/>
    </location>
</feature>
<organism evidence="3 4">
    <name type="scientific">Tritrichomonas musculus</name>
    <dbReference type="NCBI Taxonomy" id="1915356"/>
    <lineage>
        <taxon>Eukaryota</taxon>
        <taxon>Metamonada</taxon>
        <taxon>Parabasalia</taxon>
        <taxon>Tritrichomonadida</taxon>
        <taxon>Tritrichomonadidae</taxon>
        <taxon>Tritrichomonas</taxon>
    </lineage>
</organism>
<sequence>MDDSANKGKNQSNTQQQSNNRQEEKQDSEKVMNFNVTELSDAQKIKQDAFFSQFVNFSPSKKPNFLSKDYEIRLNKNVQFLSSLFQSMHRFYKDQYQNAEKIKNKILLRLEDPDYSMNHLSIISNFFQSYSAFQNFCNSAQIILSNQNYPNPPYQIFERFILLNILNTHRTLTLKNLLVKFKRFSMIRRKEILTIAVDRFFFGIRREDKSIPILTLSKERTFNELSRLSRHLGINYDLEAYDGQQFLYACETILSEYRRLTFSFNIVSENQPRPLNLIDRINSSLMTTFSKDDLVVEAFNNIITPNSNYTSKLIDNLHISRFPKELIVSWTTLRFCRNRQLLSEIEKSTTKLFECKKDIYDVCRIELKDEQRTFCDKYISFIIDLILTFSTAVFAASGKKADLDPLLEIMLDKFVLYTNAKVKILSLFTEIAKHSAPEKVVELTQMIIDKRPNLIFQHLSFFEHFDTQIETLEMIAKCLLIVLNLHFLNERQITSFYGAFFEPFQFGTFYSNQGDGQFNTSKFEVYLTIEKVLNFFYYAPKIIEEICASMSIKGIDYSIYIEYGIWSQLLNDIDQYPEVSIFGTDFYSIRFNLPLSKDVESLLNCQLLNDPLFLKNFIAQNNQPKFAQNLTSFCLLALKLRSLIYKTNLYLSLYFQQYQDSNSTCVSNKNIEFIGKSFNFTNYEEIQKLCLNGDLSDIIEIVNCQKRYNVTLMIAVQHNNFRSDNELISILFEIAKPDSVFNYTKSETKNEEDTKFYKNAAQRFFVGFDTYYNQDFSSIFCDVSKVTDFSDPKNLTDQLKKYMSRIELATITNYERIFLHDFQQIELFSLDRQFYRPNEEAIVDYFAIPSISQCLLLECENDQFDSILSLIVNRLQLISFIRFYLFFKTLRKDPYIMLYTRKITWESSFLSKLNSTALKTVNEAIKVLKAECVYEIGRFQLAILLLLQKLFTVSKKDSEKLNPVTVDDVRNFWKIVNQEYDPKLNDGFKPYFNSVSIGRYAPVFLSQFNFTFSESLKNEILGQIGIIDKKNLQSFTFKDPQNSELELSEYVDCSVTNELLKFVLLRLQTNCSYSDLNVLSLVDITRYDYEENLHVYSNFFVVPGKPRLPKQIENGLLKQPITEAVGKAQRKQNEERYDRLSEKLKVFDSINSLLKPDIYIKKTKVGEKKLKPYNPSPENADLQFNQEMRFANSKIVSMMIQAINHSIISDKPVIFNTNSQIDLKFDPNVLATELSPLSYYLINFLDESQKQLLKTWLSYNEIIKEITCSFDTGDVLIKLFKRRFNIDLNFQLTSKYFNDFITLAKLREIEKTTNKEQEIFQQQMRKKIHDEYESQLDELSKENQELRKQYRAIHDKLFGLTDNIIKKQENKIPENEKILQPNNEAAQKSLDISKKEGFTLEVDDDLRNEVFSSSSEIVEEKKEEEDETEAFPTFNFAAASRDDSVVKFPTFQPPRMALNNQVRRNTMIRPGARALLLARQNIEKEKEKEKPPPPKTPLDNIKDQIEKSKQKYKVIESELPDLKKTILKLRITRCLFRIAVSKNFKKKQGTLSREKKEASSLLWANKKIFEEDFRIMQENKDDRCNRLLHAELECEDLKKEIEEQKKVTTKLAHWKELNLKQTDQILKQIEAYEKGPNIDVNKLLKKLDQKRAELDALYINEETFETEKYYKITQPLEEISRVRRFVQSEKYNYMKMQATMSQNHENEHEEDSLDEDKINEIIDQNLRLKMDNKRLKDQISRLEQKDDQIVPPIQLDQSQKTFELPQLPTSRRLRMTSVSARGPRTTVKPRTLYSNYGYRTIKRPTT</sequence>
<feature type="coiled-coil region" evidence="1">
    <location>
        <begin position="1498"/>
        <end position="1525"/>
    </location>
</feature>
<dbReference type="Proteomes" id="UP001470230">
    <property type="component" value="Unassembled WGS sequence"/>
</dbReference>
<gene>
    <name evidence="3" type="ORF">M9Y10_003789</name>
</gene>
<dbReference type="EMBL" id="JAPFFF010000010">
    <property type="protein sequence ID" value="KAK8881062.1"/>
    <property type="molecule type" value="Genomic_DNA"/>
</dbReference>
<keyword evidence="1" id="KW-0175">Coiled coil</keyword>
<feature type="region of interest" description="Disordered" evidence="2">
    <location>
        <begin position="1"/>
        <end position="29"/>
    </location>
</feature>
<evidence type="ECO:0000313" key="4">
    <source>
        <dbReference type="Proteomes" id="UP001470230"/>
    </source>
</evidence>
<keyword evidence="4" id="KW-1185">Reference proteome</keyword>
<evidence type="ECO:0000313" key="3">
    <source>
        <dbReference type="EMBL" id="KAK8881062.1"/>
    </source>
</evidence>
<feature type="coiled-coil region" evidence="1">
    <location>
        <begin position="1325"/>
        <end position="1356"/>
    </location>
</feature>